<dbReference type="GO" id="GO:0006351">
    <property type="term" value="P:DNA-templated transcription"/>
    <property type="evidence" value="ECO:0007669"/>
    <property type="project" value="InterPro"/>
</dbReference>
<dbReference type="Proteomes" id="UP000596276">
    <property type="component" value="Chromosome 2"/>
</dbReference>
<evidence type="ECO:0000313" key="8">
    <source>
        <dbReference type="EMBL" id="QRD82244.1"/>
    </source>
</evidence>
<dbReference type="GO" id="GO:0008270">
    <property type="term" value="F:zinc ion binding"/>
    <property type="evidence" value="ECO:0007669"/>
    <property type="project" value="InterPro"/>
</dbReference>
<feature type="region of interest" description="Disordered" evidence="6">
    <location>
        <begin position="97"/>
        <end position="137"/>
    </location>
</feature>
<dbReference type="PANTHER" id="PTHR46910">
    <property type="entry name" value="TRANSCRIPTION FACTOR PDR1"/>
    <property type="match status" value="1"/>
</dbReference>
<feature type="region of interest" description="Disordered" evidence="6">
    <location>
        <begin position="630"/>
        <end position="649"/>
    </location>
</feature>
<protein>
    <submittedName>
        <fullName evidence="8">C6 transcription factor</fullName>
    </submittedName>
</protein>
<keyword evidence="4" id="KW-0804">Transcription</keyword>
<dbReference type="SMART" id="SM00066">
    <property type="entry name" value="GAL4"/>
    <property type="match status" value="1"/>
</dbReference>
<dbReference type="PROSITE" id="PS50048">
    <property type="entry name" value="ZN2_CY6_FUNGAL_2"/>
    <property type="match status" value="1"/>
</dbReference>
<dbReference type="InterPro" id="IPR001138">
    <property type="entry name" value="Zn2Cys6_DnaBD"/>
</dbReference>
<evidence type="ECO:0000256" key="1">
    <source>
        <dbReference type="ARBA" id="ARBA00022723"/>
    </source>
</evidence>
<evidence type="ECO:0000259" key="7">
    <source>
        <dbReference type="PROSITE" id="PS50048"/>
    </source>
</evidence>
<sequence length="726" mass="82719">MDRLQKRYQCLFPGYNNIVRRQESLMINMDRSERPKRTSNACKRCRSRKVKCSGTHPCDKCRQRRQDCVFEDDRKIVVSEELFLSLKRRVEEIECTPPPRKRTRTLESSSVGGSTYVRTSETPQEPTPEQSGGNRYDERFASNPLALASPGYVKHTGRRQRTWLFLGPTSTWSFSRRILNTIQARLSPHNSTPLPLAVDGDAYQLQWRQASSEELPDISGLPSLEHAIYILNTVQFHFSHLYLLFDEDEFLRHLYEFYDNAEVKVQESRLWYVQFLIVLAFGEALLAPVRKVSNAASWTKYFLRAMSFLPDITGLWQDPVLAIEVLTLIGLYFHSIDMRDTAYCYIGHAMRMALVEGHHRAPPVEQLGQKLVDRCQNIWWTVYILDRKFSSLIGSPNAVKDHEITTPLYDPKSCHQKEAALSLHVRITQVITRVLDTVYSPDGKLGGIFLRKVRSVLQEMTDLSRELEDVFAHQFSNSVESLSGVTTRLTLSCHQCIIVTTRPLVLALLWERLSCFEQGEVFRTLSSPVHTLLHASTDSALKSLRILTALRDQNLLETFLPFDLENLFSSFFILSLISAILPDIIPDPSYRDMGFSLLDDMIARGNRVAQLRKSEIVQLEELVQPLLQPNLQPLTPGSSAKQAGEERTSEQVNDSVAVLNAGISPALSVPEAADVVQDDEMHFDWRDCGLSLDQMLSVTDQLNANNLVLDAEREGLQTDLWLWSDG</sequence>
<dbReference type="SMART" id="SM00906">
    <property type="entry name" value="Fungal_trans"/>
    <property type="match status" value="1"/>
</dbReference>
<keyword evidence="9" id="KW-1185">Reference proteome</keyword>
<dbReference type="GO" id="GO:0003677">
    <property type="term" value="F:DNA binding"/>
    <property type="evidence" value="ECO:0007669"/>
    <property type="project" value="UniProtKB-KW"/>
</dbReference>
<evidence type="ECO:0000256" key="3">
    <source>
        <dbReference type="ARBA" id="ARBA00023125"/>
    </source>
</evidence>
<dbReference type="Gene3D" id="4.10.240.10">
    <property type="entry name" value="Zn(2)-C6 fungal-type DNA-binding domain"/>
    <property type="match status" value="1"/>
</dbReference>
<keyword evidence="2" id="KW-0805">Transcription regulation</keyword>
<evidence type="ECO:0000313" key="9">
    <source>
        <dbReference type="Proteomes" id="UP000596276"/>
    </source>
</evidence>
<dbReference type="EMBL" id="CP044622">
    <property type="protein sequence ID" value="QRD82244.1"/>
    <property type="molecule type" value="Genomic_DNA"/>
</dbReference>
<dbReference type="VEuPathDB" id="FungiDB:AFLA_001333"/>
<dbReference type="Pfam" id="PF00172">
    <property type="entry name" value="Zn_clus"/>
    <property type="match status" value="1"/>
</dbReference>
<feature type="domain" description="Zn(2)-C6 fungal-type" evidence="7">
    <location>
        <begin position="41"/>
        <end position="70"/>
    </location>
</feature>
<dbReference type="Pfam" id="PF04082">
    <property type="entry name" value="Fungal_trans"/>
    <property type="match status" value="1"/>
</dbReference>
<name>A0A7U2QS14_ASPFN</name>
<dbReference type="AlphaFoldDB" id="A0A7U2QS14"/>
<keyword evidence="5" id="KW-0539">Nucleus</keyword>
<dbReference type="CDD" id="cd12148">
    <property type="entry name" value="fungal_TF_MHR"/>
    <property type="match status" value="1"/>
</dbReference>
<dbReference type="CDD" id="cd00067">
    <property type="entry name" value="GAL4"/>
    <property type="match status" value="1"/>
</dbReference>
<gene>
    <name evidence="8" type="ORF">F9C07_2277523</name>
</gene>
<dbReference type="PROSITE" id="PS00463">
    <property type="entry name" value="ZN2_CY6_FUNGAL_1"/>
    <property type="match status" value="1"/>
</dbReference>
<proteinExistence type="predicted"/>
<evidence type="ECO:0000256" key="4">
    <source>
        <dbReference type="ARBA" id="ARBA00023163"/>
    </source>
</evidence>
<dbReference type="InterPro" id="IPR050987">
    <property type="entry name" value="AtrR-like"/>
</dbReference>
<dbReference type="VEuPathDB" id="FungiDB:F9C07_2277523"/>
<evidence type="ECO:0000256" key="2">
    <source>
        <dbReference type="ARBA" id="ARBA00023015"/>
    </source>
</evidence>
<organism evidence="8 9">
    <name type="scientific">Aspergillus flavus (strain ATCC 200026 / FGSC A1120 / IAM 13836 / NRRL 3357 / JCM 12722 / SRRC 167)</name>
    <dbReference type="NCBI Taxonomy" id="332952"/>
    <lineage>
        <taxon>Eukaryota</taxon>
        <taxon>Fungi</taxon>
        <taxon>Dikarya</taxon>
        <taxon>Ascomycota</taxon>
        <taxon>Pezizomycotina</taxon>
        <taxon>Eurotiomycetes</taxon>
        <taxon>Eurotiomycetidae</taxon>
        <taxon>Eurotiales</taxon>
        <taxon>Aspergillaceae</taxon>
        <taxon>Aspergillus</taxon>
        <taxon>Aspergillus subgen. Circumdati</taxon>
    </lineage>
</organism>
<feature type="compositionally biased region" description="Polar residues" evidence="6">
    <location>
        <begin position="106"/>
        <end position="133"/>
    </location>
</feature>
<dbReference type="SUPFAM" id="SSF57701">
    <property type="entry name" value="Zn2/Cys6 DNA-binding domain"/>
    <property type="match status" value="1"/>
</dbReference>
<accession>A0A7U2QS14</accession>
<evidence type="ECO:0000256" key="6">
    <source>
        <dbReference type="SAM" id="MobiDB-lite"/>
    </source>
</evidence>
<reference evidence="9" key="1">
    <citation type="journal article" date="2021" name="G3 (Bethesda)">
        <title>Chromosome assembled and annotated genome sequence of Aspergillus flavus NRRL 3357.</title>
        <authorList>
            <person name="Skerker J.M."/>
            <person name="Pianalto K.M."/>
            <person name="Mondo S.J."/>
            <person name="Yang K."/>
            <person name="Arkin A.P."/>
            <person name="Keller N.P."/>
            <person name="Grigoriev I.V."/>
            <person name="Louise Glass N.L."/>
        </authorList>
    </citation>
    <scope>NUCLEOTIDE SEQUENCE [LARGE SCALE GENOMIC DNA]</scope>
    <source>
        <strain evidence="9">ATCC 200026 / FGSC A1120 / IAM 13836 / NRRL 3357 / JCM 12722 / SRRC 167</strain>
    </source>
</reference>
<dbReference type="GO" id="GO:0000981">
    <property type="term" value="F:DNA-binding transcription factor activity, RNA polymerase II-specific"/>
    <property type="evidence" value="ECO:0007669"/>
    <property type="project" value="InterPro"/>
</dbReference>
<dbReference type="InterPro" id="IPR007219">
    <property type="entry name" value="XnlR_reg_dom"/>
</dbReference>
<dbReference type="PANTHER" id="PTHR46910:SF32">
    <property type="entry name" value="TRANSCRIPTION FACTOR DOMAIN-CONTAINING PROTEIN-RELATED"/>
    <property type="match status" value="1"/>
</dbReference>
<dbReference type="GO" id="GO:0009893">
    <property type="term" value="P:positive regulation of metabolic process"/>
    <property type="evidence" value="ECO:0007669"/>
    <property type="project" value="UniProtKB-ARBA"/>
</dbReference>
<keyword evidence="3" id="KW-0238">DNA-binding</keyword>
<keyword evidence="1" id="KW-0479">Metal-binding</keyword>
<evidence type="ECO:0000256" key="5">
    <source>
        <dbReference type="ARBA" id="ARBA00023242"/>
    </source>
</evidence>
<dbReference type="InterPro" id="IPR036864">
    <property type="entry name" value="Zn2-C6_fun-type_DNA-bd_sf"/>
</dbReference>